<keyword evidence="1" id="KW-0694">RNA-binding</keyword>
<keyword evidence="4" id="KW-1185">Reference proteome</keyword>
<comment type="caution">
    <text evidence="3">The sequence shown here is derived from an EMBL/GenBank/DDBJ whole genome shotgun (WGS) entry which is preliminary data.</text>
</comment>
<proteinExistence type="predicted"/>
<dbReference type="PROSITE" id="PS50889">
    <property type="entry name" value="S4"/>
    <property type="match status" value="1"/>
</dbReference>
<dbReference type="Proteomes" id="UP000440004">
    <property type="component" value="Unassembled WGS sequence"/>
</dbReference>
<protein>
    <recommendedName>
        <fullName evidence="2">RNA-binding S4 domain-containing protein</fullName>
    </recommendedName>
</protein>
<dbReference type="InterPro" id="IPR040591">
    <property type="entry name" value="RqcP2_RBD"/>
</dbReference>
<dbReference type="SUPFAM" id="SSF55174">
    <property type="entry name" value="Alpha-L RNA-binding motif"/>
    <property type="match status" value="1"/>
</dbReference>
<sequence>MSHNYNKNTIFLKKISYRAERLDDSLVFFDFYDPSQQNDIKRELSLYEGLSYEFFGGHNLSERKMLCIFSTNKKQCIEWPMLVCSASIDFKVDHRMILGAIMQLGINRETLGDILIQDDKVQIVARQHIASYISYISVNLLTIKGRDTQFLLDDITALSTYKQNFEIIQVTINSFRIDAIISAAYGISRDTATDIIKKRGVKINHEEKIKSSLNAQIGDLFSVRGKGRFVLDEFNGLTKKNKNKVTIKKYM</sequence>
<accession>A0A6A7K9F2</accession>
<dbReference type="Pfam" id="PF17774">
    <property type="entry name" value="YlmH_RBD"/>
    <property type="match status" value="1"/>
</dbReference>
<dbReference type="EMBL" id="WHNX01000013">
    <property type="protein sequence ID" value="MPW26022.1"/>
    <property type="molecule type" value="Genomic_DNA"/>
</dbReference>
<dbReference type="GO" id="GO:0003723">
    <property type="term" value="F:RNA binding"/>
    <property type="evidence" value="ECO:0007669"/>
    <property type="project" value="UniProtKB-KW"/>
</dbReference>
<evidence type="ECO:0000259" key="2">
    <source>
        <dbReference type="SMART" id="SM00363"/>
    </source>
</evidence>
<dbReference type="RefSeq" id="WP_152804103.1">
    <property type="nucleotide sequence ID" value="NZ_WHNX01000013.1"/>
</dbReference>
<evidence type="ECO:0000256" key="1">
    <source>
        <dbReference type="PROSITE-ProRule" id="PRU00182"/>
    </source>
</evidence>
<dbReference type="InterPro" id="IPR012677">
    <property type="entry name" value="Nucleotide-bd_a/b_plait_sf"/>
</dbReference>
<organism evidence="3 4">
    <name type="scientific">Alkalibaculum sporogenes</name>
    <dbReference type="NCBI Taxonomy" id="2655001"/>
    <lineage>
        <taxon>Bacteria</taxon>
        <taxon>Bacillati</taxon>
        <taxon>Bacillota</taxon>
        <taxon>Clostridia</taxon>
        <taxon>Eubacteriales</taxon>
        <taxon>Eubacteriaceae</taxon>
        <taxon>Alkalibaculum</taxon>
    </lineage>
</organism>
<dbReference type="PANTHER" id="PTHR13633">
    <property type="entry name" value="MITOCHONDRIAL TRANSCRIPTION RESCUE FACTOR 1"/>
    <property type="match status" value="1"/>
</dbReference>
<dbReference type="AlphaFoldDB" id="A0A6A7K9F2"/>
<name>A0A6A7K9F2_9FIRM</name>
<dbReference type="Gene3D" id="3.30.70.330">
    <property type="match status" value="1"/>
</dbReference>
<reference evidence="3 4" key="1">
    <citation type="submission" date="2019-10" db="EMBL/GenBank/DDBJ databases">
        <title>Alkalibaculum tamaniensis sp.nov., a new alkaliphilic acetogen, isolated on methoxylated aromatics from a mud volcano.</title>
        <authorList>
            <person name="Khomyakova M.A."/>
            <person name="Merkel A.Y."/>
            <person name="Bonch-Osmolovskaya E.A."/>
            <person name="Slobodkin A.I."/>
        </authorList>
    </citation>
    <scope>NUCLEOTIDE SEQUENCE [LARGE SCALE GENOMIC DNA]</scope>
    <source>
        <strain evidence="3 4">M08DMB</strain>
    </source>
</reference>
<gene>
    <name evidence="3" type="ORF">GC105_09490</name>
</gene>
<feature type="domain" description="RNA-binding S4" evidence="2">
    <location>
        <begin position="175"/>
        <end position="236"/>
    </location>
</feature>
<evidence type="ECO:0000313" key="3">
    <source>
        <dbReference type="EMBL" id="MPW26022.1"/>
    </source>
</evidence>
<dbReference type="SMART" id="SM00363">
    <property type="entry name" value="S4"/>
    <property type="match status" value="1"/>
</dbReference>
<evidence type="ECO:0000313" key="4">
    <source>
        <dbReference type="Proteomes" id="UP000440004"/>
    </source>
</evidence>
<dbReference type="PANTHER" id="PTHR13633:SF3">
    <property type="entry name" value="MITOCHONDRIAL TRANSCRIPTION RESCUE FACTOR 1"/>
    <property type="match status" value="1"/>
</dbReference>
<dbReference type="Gene3D" id="3.30.1370.160">
    <property type="match status" value="1"/>
</dbReference>
<dbReference type="CDD" id="cd00165">
    <property type="entry name" value="S4"/>
    <property type="match status" value="1"/>
</dbReference>
<dbReference type="InterPro" id="IPR002942">
    <property type="entry name" value="S4_RNA-bd"/>
</dbReference>